<keyword evidence="1" id="KW-0614">Plasmid</keyword>
<sequence>MKGRGGLVLYADYDGVLHHENVLWHPKIGAYMSAPDGYVLFQHAELLERMLAPYPEVQIVLSTSWVRRYGCARAAKQLRPALRARVIGATFHSRMNELEFAEKPRGLQVWEDVLKRRPRGWLALDDDWVDWPEWCLAHYVKTHPREGLSDPAVQEEFARKLQEICK</sequence>
<protein>
    <submittedName>
        <fullName evidence="1">Uncharacterized protein</fullName>
    </submittedName>
</protein>
<dbReference type="EMBL" id="CP000532">
    <property type="protein sequence ID" value="ABM39899.1"/>
    <property type="molecule type" value="Genomic_DNA"/>
</dbReference>
<evidence type="ECO:0000313" key="2">
    <source>
        <dbReference type="Proteomes" id="UP000000644"/>
    </source>
</evidence>
<dbReference type="HOGENOM" id="CLU_105444_1_1_4"/>
<dbReference type="OrthoDB" id="8773450at2"/>
<dbReference type="AlphaFoldDB" id="A1VW71"/>
<geneLocation type="plasmid" evidence="1 2">
    <name>pPNAP03</name>
</geneLocation>
<gene>
    <name evidence="1" type="ordered locus">Pnap_4834</name>
</gene>
<dbReference type="RefSeq" id="WP_011798270.1">
    <property type="nucleotide sequence ID" value="NC_008759.1"/>
</dbReference>
<dbReference type="Pfam" id="PF18143">
    <property type="entry name" value="HAD_SAK_2"/>
    <property type="match status" value="1"/>
</dbReference>
<organism evidence="1 2">
    <name type="scientific">Polaromonas naphthalenivorans (strain CJ2)</name>
    <dbReference type="NCBI Taxonomy" id="365044"/>
    <lineage>
        <taxon>Bacteria</taxon>
        <taxon>Pseudomonadati</taxon>
        <taxon>Pseudomonadota</taxon>
        <taxon>Betaproteobacteria</taxon>
        <taxon>Burkholderiales</taxon>
        <taxon>Comamonadaceae</taxon>
        <taxon>Polaromonas</taxon>
    </lineage>
</organism>
<name>A1VW71_POLNA</name>
<evidence type="ECO:0000313" key="1">
    <source>
        <dbReference type="EMBL" id="ABM39899.1"/>
    </source>
</evidence>
<keyword evidence="2" id="KW-1185">Reference proteome</keyword>
<dbReference type="KEGG" id="pna:Pnap_4834"/>
<dbReference type="Proteomes" id="UP000000644">
    <property type="component" value="Plasmid pPNAP03"/>
</dbReference>
<reference evidence="2" key="1">
    <citation type="journal article" date="2009" name="Environ. Microbiol.">
        <title>The genome of Polaromonas naphthalenivorans strain CJ2, isolated from coal tar-contaminated sediment, reveals physiological and metabolic versatility and evolution through extensive horizontal gene transfer.</title>
        <authorList>
            <person name="Yagi J.M."/>
            <person name="Sims D."/>
            <person name="Brettin T."/>
            <person name="Bruce D."/>
            <person name="Madsen E.L."/>
        </authorList>
    </citation>
    <scope>NUCLEOTIDE SEQUENCE [LARGE SCALE GENOMIC DNA]</scope>
    <source>
        <strain evidence="2">CJ2</strain>
        <plasmid evidence="2">Plasmid pPNAP03</plasmid>
    </source>
</reference>
<proteinExistence type="predicted"/>
<accession>A1VW71</accession>